<keyword evidence="1" id="KW-1133">Transmembrane helix</keyword>
<gene>
    <name evidence="2" type="ORF">ENL19_02455</name>
</gene>
<dbReference type="SUPFAM" id="SSF53474">
    <property type="entry name" value="alpha/beta-Hydrolases"/>
    <property type="match status" value="1"/>
</dbReference>
<dbReference type="Proteomes" id="UP000886110">
    <property type="component" value="Unassembled WGS sequence"/>
</dbReference>
<name>A0A7C5DB21_UNCW3</name>
<dbReference type="Gene3D" id="3.40.50.1820">
    <property type="entry name" value="alpha/beta hydrolase"/>
    <property type="match status" value="1"/>
</dbReference>
<evidence type="ECO:0000313" key="2">
    <source>
        <dbReference type="EMBL" id="HHE04906.1"/>
    </source>
</evidence>
<evidence type="ECO:0000256" key="1">
    <source>
        <dbReference type="SAM" id="Phobius"/>
    </source>
</evidence>
<protein>
    <recommendedName>
        <fullName evidence="3">Alpha/beta hydrolase</fullName>
    </recommendedName>
</protein>
<dbReference type="InterPro" id="IPR029058">
    <property type="entry name" value="AB_hydrolase_fold"/>
</dbReference>
<reference evidence="2" key="1">
    <citation type="journal article" date="2020" name="mSystems">
        <title>Genome- and Community-Level Interaction Insights into Carbon Utilization and Element Cycling Functions of Hydrothermarchaeota in Hydrothermal Sediment.</title>
        <authorList>
            <person name="Zhou Z."/>
            <person name="Liu Y."/>
            <person name="Xu W."/>
            <person name="Pan J."/>
            <person name="Luo Z.H."/>
            <person name="Li M."/>
        </authorList>
    </citation>
    <scope>NUCLEOTIDE SEQUENCE [LARGE SCALE GENOMIC DNA]</scope>
    <source>
        <strain evidence="2">HyVt-74</strain>
    </source>
</reference>
<feature type="transmembrane region" description="Helical" evidence="1">
    <location>
        <begin position="274"/>
        <end position="295"/>
    </location>
</feature>
<organism evidence="2">
    <name type="scientific">candidate division WOR-3 bacterium</name>
    <dbReference type="NCBI Taxonomy" id="2052148"/>
    <lineage>
        <taxon>Bacteria</taxon>
        <taxon>Bacteria division WOR-3</taxon>
    </lineage>
</organism>
<dbReference type="AlphaFoldDB" id="A0A7C5DB21"/>
<proteinExistence type="predicted"/>
<keyword evidence="1" id="KW-0812">Transmembrane</keyword>
<dbReference type="EMBL" id="DRTB01000185">
    <property type="protein sequence ID" value="HHE04906.1"/>
    <property type="molecule type" value="Genomic_DNA"/>
</dbReference>
<accession>A0A7C5DB21</accession>
<evidence type="ECO:0008006" key="3">
    <source>
        <dbReference type="Google" id="ProtNLM"/>
    </source>
</evidence>
<comment type="caution">
    <text evidence="2">The sequence shown here is derived from an EMBL/GenBank/DDBJ whole genome shotgun (WGS) entry which is preliminary data.</text>
</comment>
<sequence length="308" mass="35962">MYRKIFSYRKIKGFNRKYIERKIEYDIFELSWPAEFKTPFYENNTAYAIHYRPKLNRRNRSIILIPGLHSNANFGRGVARGLAKSGFDAFVYILPYHMMRTPKGYKNGELFLSTQFELSGGAFLQTVKETRALADITTGEEKGLFGISLGGIISHILMGIDNRFTAGVTVSSGGNINRVLWTGLIGWAIKRELKRRGATERDYINIQKKFKKFLDDVREGNWRKPDYPWFLFDPLTYAHLNHPRNVLMFNGLFDLVIPLKSILELKNALECRHFVILPSGHLTMLPFSIYIYFYLRDFFINWDDKIKN</sequence>
<keyword evidence="1" id="KW-0472">Membrane</keyword>